<evidence type="ECO:0000259" key="4">
    <source>
        <dbReference type="PROSITE" id="PS51782"/>
    </source>
</evidence>
<accession>A0A3N0V5U8</accession>
<dbReference type="GO" id="GO:0042742">
    <property type="term" value="P:defense response to bacterium"/>
    <property type="evidence" value="ECO:0007669"/>
    <property type="project" value="UniProtKB-KW"/>
</dbReference>
<dbReference type="GO" id="GO:0003796">
    <property type="term" value="F:lysozyme activity"/>
    <property type="evidence" value="ECO:0007669"/>
    <property type="project" value="InterPro"/>
</dbReference>
<reference evidence="5 6" key="1">
    <citation type="submission" date="2018-10" db="EMBL/GenBank/DDBJ databases">
        <authorList>
            <person name="Chen W.-M."/>
        </authorList>
    </citation>
    <scope>NUCLEOTIDE SEQUENCE [LARGE SCALE GENOMIC DNA]</scope>
    <source>
        <strain evidence="5 6">H-5</strain>
    </source>
</reference>
<organism evidence="5 6">
    <name type="scientific">Pseudomethylobacillus aquaticus</name>
    <dbReference type="NCBI Taxonomy" id="2676064"/>
    <lineage>
        <taxon>Bacteria</taxon>
        <taxon>Pseudomonadati</taxon>
        <taxon>Pseudomonadota</taxon>
        <taxon>Betaproteobacteria</taxon>
        <taxon>Nitrosomonadales</taxon>
        <taxon>Methylophilaceae</taxon>
        <taxon>Pseudomethylobacillus</taxon>
    </lineage>
</organism>
<dbReference type="Gene3D" id="3.10.350.10">
    <property type="entry name" value="LysM domain"/>
    <property type="match status" value="1"/>
</dbReference>
<dbReference type="Gene3D" id="1.10.530.40">
    <property type="match status" value="1"/>
</dbReference>
<dbReference type="GO" id="GO:0031640">
    <property type="term" value="P:killing of cells of another organism"/>
    <property type="evidence" value="ECO:0007669"/>
    <property type="project" value="UniProtKB-KW"/>
</dbReference>
<sequence length="282" mass="30796">MKHVVTRGGSLVKIAKRYKVSLNALLAANPVYKANPDLIKVGDEVIIPPAAETIPSTPDTANEKPNTGRAETVPEAGSGDPFRVGHGQLTFDAEGQETPGPYFSRSPHVPGPSSGVTIGRGYDLKHRSTQGVAADLHHAAIAPAAISALTGCCGLQGVRARQYLEAQGLLALTITPAQQKALFMLVYAELEGDVMRICNKADVVDKFGAVHWRQLSAKLRDVVVDLRYRGDYTPATREYVQPLVVANDMAGMARLMADHRIWMQRFTVPRDRFLRRRDYLAD</sequence>
<dbReference type="PROSITE" id="PS51782">
    <property type="entry name" value="LYSM"/>
    <property type="match status" value="1"/>
</dbReference>
<evidence type="ECO:0000256" key="2">
    <source>
        <dbReference type="ARBA" id="ARBA00022638"/>
    </source>
</evidence>
<dbReference type="SMART" id="SM00257">
    <property type="entry name" value="LysM"/>
    <property type="match status" value="1"/>
</dbReference>
<feature type="region of interest" description="Disordered" evidence="3">
    <location>
        <begin position="51"/>
        <end position="81"/>
    </location>
</feature>
<feature type="domain" description="LysM" evidence="4">
    <location>
        <begin position="1"/>
        <end position="47"/>
    </location>
</feature>
<dbReference type="InterPro" id="IPR018392">
    <property type="entry name" value="LysM"/>
</dbReference>
<dbReference type="Pfam" id="PF01476">
    <property type="entry name" value="LysM"/>
    <property type="match status" value="1"/>
</dbReference>
<keyword evidence="2" id="KW-0081">Bacteriolytic enzyme</keyword>
<dbReference type="InterPro" id="IPR023347">
    <property type="entry name" value="Lysozyme_dom_sf"/>
</dbReference>
<keyword evidence="6" id="KW-1185">Reference proteome</keyword>
<dbReference type="InterPro" id="IPR036779">
    <property type="entry name" value="LysM_dom_sf"/>
</dbReference>
<dbReference type="RefSeq" id="WP_123235945.1">
    <property type="nucleotide sequence ID" value="NZ_RJVP01000001.1"/>
</dbReference>
<evidence type="ECO:0000313" key="5">
    <source>
        <dbReference type="EMBL" id="ROH87951.1"/>
    </source>
</evidence>
<dbReference type="EMBL" id="RJVP01000001">
    <property type="protein sequence ID" value="ROH87951.1"/>
    <property type="molecule type" value="Genomic_DNA"/>
</dbReference>
<protein>
    <submittedName>
        <fullName evidence="5">LysM peptidoglycan-binding domain-containing protein</fullName>
    </submittedName>
</protein>
<dbReference type="Proteomes" id="UP000275137">
    <property type="component" value="Unassembled WGS sequence"/>
</dbReference>
<evidence type="ECO:0000313" key="6">
    <source>
        <dbReference type="Proteomes" id="UP000275137"/>
    </source>
</evidence>
<proteinExistence type="predicted"/>
<dbReference type="SUPFAM" id="SSF54106">
    <property type="entry name" value="LysM domain"/>
    <property type="match status" value="1"/>
</dbReference>
<keyword evidence="1" id="KW-0929">Antimicrobial</keyword>
<feature type="compositionally biased region" description="Polar residues" evidence="3">
    <location>
        <begin position="54"/>
        <end position="65"/>
    </location>
</feature>
<gene>
    <name evidence="5" type="ORF">ED236_00205</name>
</gene>
<evidence type="ECO:0000256" key="1">
    <source>
        <dbReference type="ARBA" id="ARBA00022529"/>
    </source>
</evidence>
<comment type="caution">
    <text evidence="5">The sequence shown here is derived from an EMBL/GenBank/DDBJ whole genome shotgun (WGS) entry which is preliminary data.</text>
</comment>
<dbReference type="AlphaFoldDB" id="A0A3N0V5U8"/>
<evidence type="ECO:0000256" key="3">
    <source>
        <dbReference type="SAM" id="MobiDB-lite"/>
    </source>
</evidence>
<name>A0A3N0V5U8_9PROT</name>
<dbReference type="CDD" id="cd00118">
    <property type="entry name" value="LysM"/>
    <property type="match status" value="1"/>
</dbReference>